<protein>
    <submittedName>
        <fullName evidence="1">Uncharacterized protein</fullName>
    </submittedName>
</protein>
<accession>W5S5Q5</accession>
<dbReference type="GeneID" id="18266470"/>
<sequence length="170" mass="18656">MTSEHAREALPKPVSDSSVAVVGNLVVTVAADGSISTRKLSYSLCTPIYNWLIGVLDQLCQIEEEFGCVFASEFPFPIPLSTLSEISLNKLSPEEVVRKIQIQTSEILQEARVASKCFASSNYKLVAGRKAIREKRKIFKAVFSSSDEASHEQSVLSLLSAFEILSLTEN</sequence>
<dbReference type="KEGG" id="vg:18266470"/>
<dbReference type="RefSeq" id="YP_009001344.1">
    <property type="nucleotide sequence ID" value="NC_023423.1"/>
</dbReference>
<organism evidence="1 2">
    <name type="scientific">Pithovirus sibericum</name>
    <dbReference type="NCBI Taxonomy" id="1450746"/>
    <lineage>
        <taxon>Viruses</taxon>
        <taxon>Pithoviruses</taxon>
        <taxon>Orthopithovirinae</taxon>
        <taxon>Alphapithovirus</taxon>
        <taxon>Alphapithovirus sibericum</taxon>
    </lineage>
</organism>
<gene>
    <name evidence="1" type="ORF">pv_443</name>
</gene>
<evidence type="ECO:0000313" key="1">
    <source>
        <dbReference type="EMBL" id="AHH02009.1"/>
    </source>
</evidence>
<reference evidence="1 2" key="1">
    <citation type="journal article" date="2014" name="Proc. Natl. Acad. Sci. U.S.A.">
        <title>Thirty-thousand-year-old distant relative of giant icosahedral DNA viruses with a pandoravirus morphology.</title>
        <authorList>
            <person name="Legendre M."/>
            <person name="Bartoli J."/>
            <person name="Shmakova L."/>
            <person name="Jeudy S."/>
            <person name="Labadie K."/>
            <person name="Adrait A."/>
            <person name="Lescot M."/>
            <person name="Poirot O."/>
            <person name="Bertaux L."/>
            <person name="Bruley C."/>
            <person name="Coute Y."/>
            <person name="Rivkina E."/>
            <person name="Abergel C."/>
            <person name="Claverie J.M."/>
        </authorList>
    </citation>
    <scope>NUCLEOTIDE SEQUENCE [LARGE SCALE GENOMIC DNA]</scope>
    <source>
        <strain evidence="1">P1084-T</strain>
    </source>
</reference>
<evidence type="ECO:0000313" key="2">
    <source>
        <dbReference type="Proteomes" id="UP000202176"/>
    </source>
</evidence>
<keyword evidence="2" id="KW-1185">Reference proteome</keyword>
<proteinExistence type="predicted"/>
<dbReference type="Proteomes" id="UP000202176">
    <property type="component" value="Segment"/>
</dbReference>
<dbReference type="EMBL" id="KF740664">
    <property type="protein sequence ID" value="AHH02009.1"/>
    <property type="molecule type" value="Genomic_DNA"/>
</dbReference>
<name>W5S5Q5_9VIRU</name>